<dbReference type="Proteomes" id="UP000298616">
    <property type="component" value="Chromosome"/>
</dbReference>
<reference evidence="2 3" key="1">
    <citation type="submission" date="2018-04" db="EMBL/GenBank/DDBJ databases">
        <title>Complete genome uncultured novel isolate.</title>
        <authorList>
            <person name="Merlino G."/>
        </authorList>
    </citation>
    <scope>NUCLEOTIDE SEQUENCE [LARGE SCALE GENOMIC DNA]</scope>
    <source>
        <strain evidence="3">R1DC9</strain>
    </source>
</reference>
<gene>
    <name evidence="2" type="ORF">DCC35_04075</name>
</gene>
<evidence type="ECO:0000256" key="1">
    <source>
        <dbReference type="SAM" id="SignalP"/>
    </source>
</evidence>
<protein>
    <submittedName>
        <fullName evidence="2">Uncharacterized protein</fullName>
    </submittedName>
</protein>
<dbReference type="EMBL" id="CP028923">
    <property type="protein sequence ID" value="QCK13987.1"/>
    <property type="molecule type" value="Genomic_DNA"/>
</dbReference>
<evidence type="ECO:0000313" key="2">
    <source>
        <dbReference type="EMBL" id="QCK13987.1"/>
    </source>
</evidence>
<sequence>MRLFLLSTILIYFSFQSLNAQIKQPLRLEIEIGFNEDMYEVYSAGREGIFIYRNTNERANGGFIWELSLYDTQLELKWTKAFKIDYGYDVIGHDYNNGRIFLLFSKGGTEKGDLKVARFITSNGDISLHEIERPIPIVLTHFETIDDVLLFAGKTKYKTNAALYNLKEKRFIALQGLYSDDSDLLEIQRNFSLGVFQLTFLVRKPRRNQYITVKSYDKQGTLLFDTELTPGEDHNFIDGTATSFLNDEPFIIGTWSNNKSQYSRGMFFGEIHPNPGEEDIVKFYNYADLENFFSYLKDKKEKRIRERIIRKRNKGKKPKFNYRLLIHDVIKRNDQYIIVGEAFYPTYIRQDYMPGTTYNPSTFDYYPGTGQIISEFNFSHAVILAFDENGNMLWDNSFEIDEIKTMNLEHQVSIDVDPDRIALLYFYEGKIKSQVIKGDEVIEDKTDTEIELKYENDDVRDRFDELGRIEKWYDKYFYATGLQRIRNNSLEGSEVVRKVFYINKIYYED</sequence>
<feature type="signal peptide" evidence="1">
    <location>
        <begin position="1"/>
        <end position="20"/>
    </location>
</feature>
<dbReference type="KEGG" id="fpf:DCC35_04075"/>
<evidence type="ECO:0000313" key="3">
    <source>
        <dbReference type="Proteomes" id="UP000298616"/>
    </source>
</evidence>
<feature type="chain" id="PRO_5020713157" evidence="1">
    <location>
        <begin position="21"/>
        <end position="509"/>
    </location>
</feature>
<dbReference type="AlphaFoldDB" id="A0A4D7JH11"/>
<dbReference type="OrthoDB" id="1059469at2"/>
<organism evidence="2 3">
    <name type="scientific">Mangrovivirga cuniculi</name>
    <dbReference type="NCBI Taxonomy" id="2715131"/>
    <lineage>
        <taxon>Bacteria</taxon>
        <taxon>Pseudomonadati</taxon>
        <taxon>Bacteroidota</taxon>
        <taxon>Cytophagia</taxon>
        <taxon>Cytophagales</taxon>
        <taxon>Mangrovivirgaceae</taxon>
        <taxon>Mangrovivirga</taxon>
    </lineage>
</organism>
<name>A0A4D7JH11_9BACT</name>
<proteinExistence type="predicted"/>
<keyword evidence="1" id="KW-0732">Signal</keyword>
<keyword evidence="3" id="KW-1185">Reference proteome</keyword>
<accession>A0A4D7JH11</accession>
<dbReference type="RefSeq" id="WP_137089581.1">
    <property type="nucleotide sequence ID" value="NZ_CP028923.1"/>
</dbReference>